<protein>
    <recommendedName>
        <fullName evidence="7">Adenylate kinase</fullName>
    </recommendedName>
</protein>
<evidence type="ECO:0000256" key="3">
    <source>
        <dbReference type="ARBA" id="ARBA00022777"/>
    </source>
</evidence>
<dbReference type="InterPro" id="IPR007858">
    <property type="entry name" value="Dpy-30_motif"/>
</dbReference>
<accession>A0AAD9PCC9</accession>
<feature type="region of interest" description="Disordered" evidence="4">
    <location>
        <begin position="400"/>
        <end position="419"/>
    </location>
</feature>
<evidence type="ECO:0000256" key="2">
    <source>
        <dbReference type="ARBA" id="ARBA00022741"/>
    </source>
</evidence>
<keyword evidence="3" id="KW-0418">Kinase</keyword>
<sequence>MANADEPENLSGRRVFINCVDSYQGKNIAKYLSQSVVGASLEEIEEEEEGEEEGVVAPPKEGCFQVIGTVKDKTSPKPPFVKEILNYDSKEQLYEHMVECDIIIYDITEDPEQIDEAVWAVSELNADLDRIEKMKTFILISSVMTWAKSKPLDPEDPEIPFTEDDYRRRKPHPNFKEHVSAEKTVMKVGKTNKNKLVTYVIATGLTYGAGESIFHYLFKAAWHNTPELQIFGNGENIIPSIHIRDLAGVIQNVADSKPKVRYLVAVDDSKNPLEDIVKVVSQTMGSGKTKPISKEEALLSKDIEQADFDMLLVNLRMDAVYVKENMRIRWVCETGIVENIEQIVKEYKQTRNLLPIRALVIGPPAVGKTTVVKQLCERYKLHHLTVKDVINDAMEALQRSSARTDVGEEEEDDGKAQEDQELLDAINESKEEDSGRIGENYVLRFMKEKMRSKPCQNQGFILDGYPKTMEQARDLFAMDDEEEEAEEGKANFDRTMMPDTVVSLEAGDEFLQERVMNLPESVVAGTHNTEDGLRRRLAEYRNNNTEDESVANYFDELEIHPEKIDVTQDKLPMMKETVDKIAKLMGDPRNYGLTPEELEEQRRKEEVERLQKAAEEKAEAERREAEEAGLRRSQQEEWTSRLNEVKREEYELLEAQSIPLRNYLMKHVMPTLTQGLIDCCKVRPDDAIDFLV</sequence>
<name>A0AAD9PCC9_RIDPI</name>
<proteinExistence type="predicted"/>
<dbReference type="GO" id="GO:0006139">
    <property type="term" value="P:nucleobase-containing compound metabolic process"/>
    <property type="evidence" value="ECO:0007669"/>
    <property type="project" value="InterPro"/>
</dbReference>
<evidence type="ECO:0000313" key="5">
    <source>
        <dbReference type="EMBL" id="KAK2191946.1"/>
    </source>
</evidence>
<dbReference type="Gene3D" id="1.20.890.10">
    <property type="entry name" value="cAMP-dependent protein kinase regulatory subunit, dimerization-anchoring domain"/>
    <property type="match status" value="1"/>
</dbReference>
<dbReference type="Gene3D" id="3.40.50.300">
    <property type="entry name" value="P-loop containing nucleotide triphosphate hydrolases"/>
    <property type="match status" value="1"/>
</dbReference>
<dbReference type="Gene3D" id="3.40.50.720">
    <property type="entry name" value="NAD(P)-binding Rossmann-like Domain"/>
    <property type="match status" value="1"/>
</dbReference>
<evidence type="ECO:0000256" key="1">
    <source>
        <dbReference type="ARBA" id="ARBA00022679"/>
    </source>
</evidence>
<gene>
    <name evidence="5" type="ORF">NP493_42g09034</name>
</gene>
<keyword evidence="1" id="KW-0808">Transferase</keyword>
<dbReference type="Pfam" id="PF00406">
    <property type="entry name" value="ADK"/>
    <property type="match status" value="1"/>
</dbReference>
<dbReference type="Proteomes" id="UP001209878">
    <property type="component" value="Unassembled WGS sequence"/>
</dbReference>
<dbReference type="CDD" id="cd22967">
    <property type="entry name" value="DD_AK7"/>
    <property type="match status" value="1"/>
</dbReference>
<dbReference type="InterPro" id="IPR036291">
    <property type="entry name" value="NAD(P)-bd_dom_sf"/>
</dbReference>
<comment type="caution">
    <text evidence="5">The sequence shown here is derived from an EMBL/GenBank/DDBJ whole genome shotgun (WGS) entry which is preliminary data.</text>
</comment>
<feature type="compositionally biased region" description="Basic and acidic residues" evidence="4">
    <location>
        <begin position="600"/>
        <end position="640"/>
    </location>
</feature>
<organism evidence="5 6">
    <name type="scientific">Ridgeia piscesae</name>
    <name type="common">Tubeworm</name>
    <dbReference type="NCBI Taxonomy" id="27915"/>
    <lineage>
        <taxon>Eukaryota</taxon>
        <taxon>Metazoa</taxon>
        <taxon>Spiralia</taxon>
        <taxon>Lophotrochozoa</taxon>
        <taxon>Annelida</taxon>
        <taxon>Polychaeta</taxon>
        <taxon>Sedentaria</taxon>
        <taxon>Canalipalpata</taxon>
        <taxon>Sabellida</taxon>
        <taxon>Siboglinidae</taxon>
        <taxon>Ridgeia</taxon>
    </lineage>
</organism>
<dbReference type="AlphaFoldDB" id="A0AAD9PCC9"/>
<dbReference type="InterPro" id="IPR047499">
    <property type="entry name" value="DD_AK7"/>
</dbReference>
<evidence type="ECO:0008006" key="7">
    <source>
        <dbReference type="Google" id="ProtNLM"/>
    </source>
</evidence>
<dbReference type="InterPro" id="IPR027417">
    <property type="entry name" value="P-loop_NTPase"/>
</dbReference>
<dbReference type="GO" id="GO:0019205">
    <property type="term" value="F:nucleobase-containing compound kinase activity"/>
    <property type="evidence" value="ECO:0007669"/>
    <property type="project" value="InterPro"/>
</dbReference>
<keyword evidence="6" id="KW-1185">Reference proteome</keyword>
<dbReference type="EMBL" id="JAODUO010000042">
    <property type="protein sequence ID" value="KAK2191946.1"/>
    <property type="molecule type" value="Genomic_DNA"/>
</dbReference>
<dbReference type="Pfam" id="PF05186">
    <property type="entry name" value="Dpy-30"/>
    <property type="match status" value="1"/>
</dbReference>
<evidence type="ECO:0000313" key="6">
    <source>
        <dbReference type="Proteomes" id="UP001209878"/>
    </source>
</evidence>
<dbReference type="PANTHER" id="PTHR23359">
    <property type="entry name" value="NUCLEOTIDE KINASE"/>
    <property type="match status" value="1"/>
</dbReference>
<reference evidence="5" key="1">
    <citation type="journal article" date="2023" name="Mol. Biol. Evol.">
        <title>Third-Generation Sequencing Reveals the Adaptive Role of the Epigenome in Three Deep-Sea Polychaetes.</title>
        <authorList>
            <person name="Perez M."/>
            <person name="Aroh O."/>
            <person name="Sun Y."/>
            <person name="Lan Y."/>
            <person name="Juniper S.K."/>
            <person name="Young C.R."/>
            <person name="Angers B."/>
            <person name="Qian P.Y."/>
        </authorList>
    </citation>
    <scope>NUCLEOTIDE SEQUENCE</scope>
    <source>
        <strain evidence="5">R07B-5</strain>
    </source>
</reference>
<evidence type="ECO:0000256" key="4">
    <source>
        <dbReference type="SAM" id="MobiDB-lite"/>
    </source>
</evidence>
<feature type="region of interest" description="Disordered" evidence="4">
    <location>
        <begin position="586"/>
        <end position="640"/>
    </location>
</feature>
<dbReference type="CDD" id="cd01428">
    <property type="entry name" value="ADK"/>
    <property type="match status" value="1"/>
</dbReference>
<dbReference type="GO" id="GO:0005524">
    <property type="term" value="F:ATP binding"/>
    <property type="evidence" value="ECO:0007669"/>
    <property type="project" value="InterPro"/>
</dbReference>
<dbReference type="InterPro" id="IPR000850">
    <property type="entry name" value="Adenylat/UMP-CMP_kin"/>
</dbReference>
<dbReference type="SUPFAM" id="SSF52540">
    <property type="entry name" value="P-loop containing nucleoside triphosphate hydrolases"/>
    <property type="match status" value="1"/>
</dbReference>
<dbReference type="SUPFAM" id="SSF51735">
    <property type="entry name" value="NAD(P)-binding Rossmann-fold domains"/>
    <property type="match status" value="1"/>
</dbReference>
<keyword evidence="2" id="KW-0547">Nucleotide-binding</keyword>